<organism evidence="1 3">
    <name type="scientific">Botryosphaeria dothidea</name>
    <dbReference type="NCBI Taxonomy" id="55169"/>
    <lineage>
        <taxon>Eukaryota</taxon>
        <taxon>Fungi</taxon>
        <taxon>Dikarya</taxon>
        <taxon>Ascomycota</taxon>
        <taxon>Pezizomycotina</taxon>
        <taxon>Dothideomycetes</taxon>
        <taxon>Dothideomycetes incertae sedis</taxon>
        <taxon>Botryosphaeriales</taxon>
        <taxon>Botryosphaeriaceae</taxon>
        <taxon>Botryosphaeria</taxon>
    </lineage>
</organism>
<keyword evidence="3" id="KW-1185">Reference proteome</keyword>
<sequence>MHRLEAAEQFPGVEKGFPVVFGLPPPLSTGILEASVDAKTIPASDLVEAAVRARRSSVIFIFGARWQTWSYMVPEPPMPVKPRIPKLDVVAFGAVLISEELWTSA</sequence>
<reference evidence="1 3" key="1">
    <citation type="submission" date="2020-04" db="EMBL/GenBank/DDBJ databases">
        <title>Genome Assembly and Annotation of Botryosphaeria dothidea sdau 11-99, a Latent Pathogen of Apple Fruit Ring Rot in China.</title>
        <authorList>
            <person name="Yu C."/>
            <person name="Diao Y."/>
            <person name="Lu Q."/>
            <person name="Zhao J."/>
            <person name="Cui S."/>
            <person name="Peng C."/>
            <person name="He B."/>
            <person name="Liu H."/>
        </authorList>
    </citation>
    <scope>NUCLEOTIDE SEQUENCE [LARGE SCALE GENOMIC DNA]</scope>
    <source>
        <strain evidence="1">Sdau11-99</strain>
        <strain evidence="3">sdau11-99</strain>
    </source>
</reference>
<evidence type="ECO:0000313" key="2">
    <source>
        <dbReference type="EMBL" id="KAF4305754.1"/>
    </source>
</evidence>
<evidence type="ECO:0000313" key="1">
    <source>
        <dbReference type="EMBL" id="KAF4301213.1"/>
    </source>
</evidence>
<dbReference type="EMBL" id="WWBZ02000082">
    <property type="protein sequence ID" value="KAF4301213.1"/>
    <property type="molecule type" value="Genomic_DNA"/>
</dbReference>
<gene>
    <name evidence="2" type="ORF">GTA08_BOTSDO07295</name>
    <name evidence="1" type="ORF">GTA08_BOTSDO11487</name>
</gene>
<dbReference type="EMBL" id="WWBZ02000040">
    <property type="protein sequence ID" value="KAF4305754.1"/>
    <property type="molecule type" value="Genomic_DNA"/>
</dbReference>
<comment type="caution">
    <text evidence="1">The sequence shown here is derived from an EMBL/GenBank/DDBJ whole genome shotgun (WGS) entry which is preliminary data.</text>
</comment>
<evidence type="ECO:0000313" key="3">
    <source>
        <dbReference type="Proteomes" id="UP000572817"/>
    </source>
</evidence>
<proteinExistence type="predicted"/>
<dbReference type="Proteomes" id="UP000572817">
    <property type="component" value="Unassembled WGS sequence"/>
</dbReference>
<name>A0A8H4MZ73_9PEZI</name>
<accession>A0A8H4MZ73</accession>
<dbReference type="AlphaFoldDB" id="A0A8H4MZ73"/>
<protein>
    <submittedName>
        <fullName evidence="1">Uncharacterized protein</fullName>
    </submittedName>
</protein>